<evidence type="ECO:0000259" key="3">
    <source>
        <dbReference type="Pfam" id="PF13472"/>
    </source>
</evidence>
<dbReference type="Gene3D" id="3.40.50.1110">
    <property type="entry name" value="SGNH hydrolase"/>
    <property type="match status" value="1"/>
</dbReference>
<dbReference type="RefSeq" id="WP_208257571.1">
    <property type="nucleotide sequence ID" value="NZ_JAGEOJ010000008.1"/>
</dbReference>
<evidence type="ECO:0000313" key="4">
    <source>
        <dbReference type="EMBL" id="MBO2449699.1"/>
    </source>
</evidence>
<organism evidence="4 5">
    <name type="scientific">Actinomadura barringtoniae</name>
    <dbReference type="NCBI Taxonomy" id="1427535"/>
    <lineage>
        <taxon>Bacteria</taxon>
        <taxon>Bacillati</taxon>
        <taxon>Actinomycetota</taxon>
        <taxon>Actinomycetes</taxon>
        <taxon>Streptosporangiales</taxon>
        <taxon>Thermomonosporaceae</taxon>
        <taxon>Actinomadura</taxon>
    </lineage>
</organism>
<dbReference type="SUPFAM" id="SSF52266">
    <property type="entry name" value="SGNH hydrolase"/>
    <property type="match status" value="1"/>
</dbReference>
<dbReference type="EMBL" id="JAGEOJ010000008">
    <property type="protein sequence ID" value="MBO2449699.1"/>
    <property type="molecule type" value="Genomic_DNA"/>
</dbReference>
<feature type="active site" evidence="1">
    <location>
        <position position="322"/>
    </location>
</feature>
<sequence>MSGSWPERIKDRLGERGLALAILAGLLVLGVVPLVALPAARCHVFGDGCTAKLQPPKPADPVAAHGSKALTPAEAATHGSYVALGDSYSAGVGANLSPADLNPLNRCHRSGKAYYYDVAKAFKFGKGTSFWACSGATTGNLENGQSGEPSQIGRVDQNTSLVTLSIGGNDVGFARVLANCVIKLPWSNKCEGQGGEIADRMAKLRQSLPDVLQKINERAPAARVIVLGYPRGFSEASGSNGDNLSVHDQQWLNGRARDLNELIRQVASEADRRIAATEGQGSVEFIDAYSAFAGHEVGSPVPYINGLSVDLGALKSEARSFHPTDAGYQALAKLFIDQVNKGPGRQLNQFR</sequence>
<dbReference type="Pfam" id="PF13472">
    <property type="entry name" value="Lipase_GDSL_2"/>
    <property type="match status" value="1"/>
</dbReference>
<dbReference type="InterPro" id="IPR037460">
    <property type="entry name" value="SEST-like"/>
</dbReference>
<dbReference type="Proteomes" id="UP000669179">
    <property type="component" value="Unassembled WGS sequence"/>
</dbReference>
<feature type="disulfide bond" evidence="2">
    <location>
        <begin position="180"/>
        <end position="190"/>
    </location>
</feature>
<dbReference type="GO" id="GO:0004806">
    <property type="term" value="F:triacylglycerol lipase activity"/>
    <property type="evidence" value="ECO:0007669"/>
    <property type="project" value="TreeGrafter"/>
</dbReference>
<dbReference type="GO" id="GO:0019433">
    <property type="term" value="P:triglyceride catabolic process"/>
    <property type="evidence" value="ECO:0007669"/>
    <property type="project" value="TreeGrafter"/>
</dbReference>
<dbReference type="InterPro" id="IPR013830">
    <property type="entry name" value="SGNH_hydro"/>
</dbReference>
<name>A0A939PH67_9ACTN</name>
<evidence type="ECO:0000313" key="5">
    <source>
        <dbReference type="Proteomes" id="UP000669179"/>
    </source>
</evidence>
<dbReference type="PANTHER" id="PTHR37981">
    <property type="entry name" value="LIPASE 2"/>
    <property type="match status" value="1"/>
</dbReference>
<dbReference type="AlphaFoldDB" id="A0A939PH67"/>
<feature type="domain" description="SGNH hydrolase-type esterase" evidence="3">
    <location>
        <begin position="83"/>
        <end position="330"/>
    </location>
</feature>
<gene>
    <name evidence="4" type="ORF">J4573_21535</name>
</gene>
<feature type="active site" description="Nucleophile" evidence="1">
    <location>
        <position position="87"/>
    </location>
</feature>
<reference evidence="4" key="1">
    <citation type="submission" date="2021-03" db="EMBL/GenBank/DDBJ databases">
        <authorList>
            <person name="Kanchanasin P."/>
            <person name="Saeng-In P."/>
            <person name="Phongsopitanun W."/>
            <person name="Yuki M."/>
            <person name="Kudo T."/>
            <person name="Ohkuma M."/>
            <person name="Tanasupawat S."/>
        </authorList>
    </citation>
    <scope>NUCLEOTIDE SEQUENCE</scope>
    <source>
        <strain evidence="4">GKU 128</strain>
    </source>
</reference>
<dbReference type="CDD" id="cd01823">
    <property type="entry name" value="SEST_like"/>
    <property type="match status" value="1"/>
</dbReference>
<proteinExistence type="predicted"/>
<evidence type="ECO:0000256" key="2">
    <source>
        <dbReference type="PIRSR" id="PIRSR637460-2"/>
    </source>
</evidence>
<comment type="caution">
    <text evidence="4">The sequence shown here is derived from an EMBL/GenBank/DDBJ whole genome shotgun (WGS) entry which is preliminary data.</text>
</comment>
<keyword evidence="5" id="KW-1185">Reference proteome</keyword>
<accession>A0A939PH67</accession>
<protein>
    <submittedName>
        <fullName evidence="4">SGNH/GDSL hydrolase family protein</fullName>
    </submittedName>
</protein>
<dbReference type="InterPro" id="IPR036514">
    <property type="entry name" value="SGNH_hydro_sf"/>
</dbReference>
<keyword evidence="2" id="KW-1015">Disulfide bond</keyword>
<evidence type="ECO:0000256" key="1">
    <source>
        <dbReference type="PIRSR" id="PIRSR637460-1"/>
    </source>
</evidence>
<feature type="disulfide bond" evidence="2">
    <location>
        <begin position="107"/>
        <end position="133"/>
    </location>
</feature>
<dbReference type="PANTHER" id="PTHR37981:SF1">
    <property type="entry name" value="SGNH HYDROLASE-TYPE ESTERASE DOMAIN-CONTAINING PROTEIN"/>
    <property type="match status" value="1"/>
</dbReference>
<keyword evidence="4" id="KW-0378">Hydrolase</keyword>